<feature type="compositionally biased region" description="Polar residues" evidence="3">
    <location>
        <begin position="680"/>
        <end position="695"/>
    </location>
</feature>
<feature type="compositionally biased region" description="Basic residues" evidence="3">
    <location>
        <begin position="427"/>
        <end position="437"/>
    </location>
</feature>
<evidence type="ECO:0000256" key="3">
    <source>
        <dbReference type="SAM" id="MobiDB-lite"/>
    </source>
</evidence>
<sequence length="695" mass="78142">MNSPKYGDRTAILKRNRPIWQSKDGQDQIDAVESDVSSQAQILDRVKSDRVAVTQPEEDRRRRTIIVEKTSGTYGFTLQSYGIHYKKEQEIEMITYVDFVDYDGPAYRAGMREGDVILSINGHDMEKTDHKTLVNFIKNCDSRMRMVVLFEDCVRKVELHMRYIQVQRALRNKMLELERLCLKERELLEGKWKTHSLPARKKASSSTTTTSSLHHQASTGTEYSYCRPTVSTEDVASMQPQVVLAYQYMEPQYRAYLLQGGQSIASTVGSTNSADYLLSWNNQQQQTSLPQPHQHQIVVKSCLKGCRQTNGVGSVPTEEQFTPNSQQHSAKAQHTSQKQRHLCNPCIRPNNQGDNGSLDAYDLASPCCDSRCVPTRRKSSQKQSSETKEKGSKENRRGSGRSSHQQHHHQQHQSQQQQHHYQQQPHHQNHQQAHSHRYMSLGGTSNGSSNPGNSSHNHGPGSGLVSQCSLHSCASNWSEHAATASNATSLSTDTLYWDDSMHSTVTQTQLPPTTNLETYATTYHIYNPVKPKSWDNLTTKGIGGYGFGYGYLETTSHRSGSQKGHSSRAYSTKIPPGAACLQDSCGRQYYIVTGPLVSKSSAENLLCRTDSSHSCDCLDASSSSSNHRYFTADKPTKHHHHHKQVHYEIHPIPQQQSSQQPQQNQEKQQQTAAQVLRDMASQTDSKSAQGEVTRL</sequence>
<comment type="subcellular location">
    <subcellularLocation>
        <location evidence="1">Cytoplasm</location>
    </subcellularLocation>
</comment>
<dbReference type="Pfam" id="PF00595">
    <property type="entry name" value="PDZ"/>
    <property type="match status" value="1"/>
</dbReference>
<keyword evidence="5" id="KW-1185">Reference proteome</keyword>
<dbReference type="GO" id="GO:0005737">
    <property type="term" value="C:cytoplasm"/>
    <property type="evidence" value="ECO:0007669"/>
    <property type="project" value="UniProtKB-SubCell"/>
</dbReference>
<proteinExistence type="predicted"/>
<dbReference type="InterPro" id="IPR001478">
    <property type="entry name" value="PDZ"/>
</dbReference>
<gene>
    <name evidence="6" type="primary">LOC117639971</name>
</gene>
<keyword evidence="2" id="KW-0963">Cytoplasm</keyword>
<protein>
    <submittedName>
        <fullName evidence="6">Uncharacterized protein LOC117639971 isoform X1</fullName>
    </submittedName>
</protein>
<feature type="region of interest" description="Disordered" evidence="3">
    <location>
        <begin position="372"/>
        <end position="463"/>
    </location>
</feature>
<dbReference type="Gene3D" id="2.30.42.10">
    <property type="match status" value="1"/>
</dbReference>
<dbReference type="SMART" id="SM00228">
    <property type="entry name" value="PDZ"/>
    <property type="match status" value="1"/>
</dbReference>
<reference evidence="6" key="1">
    <citation type="submission" date="2025-08" db="UniProtKB">
        <authorList>
            <consortium name="RefSeq"/>
        </authorList>
    </citation>
    <scope>IDENTIFICATION</scope>
    <source>
        <tissue evidence="6">Total insect</tissue>
    </source>
</reference>
<dbReference type="CDD" id="cd06713">
    <property type="entry name" value="PDZ_tamalin_CYTIP-like"/>
    <property type="match status" value="1"/>
</dbReference>
<feature type="region of interest" description="Disordered" evidence="3">
    <location>
        <begin position="314"/>
        <end position="337"/>
    </location>
</feature>
<dbReference type="PROSITE" id="PS50106">
    <property type="entry name" value="PDZ"/>
    <property type="match status" value="1"/>
</dbReference>
<feature type="compositionally biased region" description="Low complexity" evidence="3">
    <location>
        <begin position="412"/>
        <end position="426"/>
    </location>
</feature>
<dbReference type="Proteomes" id="UP000515158">
    <property type="component" value="Unplaced"/>
</dbReference>
<evidence type="ECO:0000256" key="1">
    <source>
        <dbReference type="ARBA" id="ARBA00004496"/>
    </source>
</evidence>
<dbReference type="FunCoup" id="A0A6P8Y631">
    <property type="interactions" value="42"/>
</dbReference>
<dbReference type="InterPro" id="IPR036034">
    <property type="entry name" value="PDZ_sf"/>
</dbReference>
<evidence type="ECO:0000313" key="5">
    <source>
        <dbReference type="Proteomes" id="UP000515158"/>
    </source>
</evidence>
<dbReference type="GeneID" id="117639971"/>
<dbReference type="InterPro" id="IPR052122">
    <property type="entry name" value="Intracell_Traff_Signaling_Reg"/>
</dbReference>
<feature type="domain" description="PDZ" evidence="4">
    <location>
        <begin position="64"/>
        <end position="152"/>
    </location>
</feature>
<evidence type="ECO:0000313" key="6">
    <source>
        <dbReference type="RefSeq" id="XP_034231980.1"/>
    </source>
</evidence>
<feature type="compositionally biased region" description="Low complexity" evidence="3">
    <location>
        <begin position="440"/>
        <end position="459"/>
    </location>
</feature>
<feature type="compositionally biased region" description="Low complexity" evidence="3">
    <location>
        <begin position="653"/>
        <end position="674"/>
    </location>
</feature>
<name>A0A6P8Y631_THRPL</name>
<organism evidence="6">
    <name type="scientific">Thrips palmi</name>
    <name type="common">Melon thrips</name>
    <dbReference type="NCBI Taxonomy" id="161013"/>
    <lineage>
        <taxon>Eukaryota</taxon>
        <taxon>Metazoa</taxon>
        <taxon>Ecdysozoa</taxon>
        <taxon>Arthropoda</taxon>
        <taxon>Hexapoda</taxon>
        <taxon>Insecta</taxon>
        <taxon>Pterygota</taxon>
        <taxon>Neoptera</taxon>
        <taxon>Paraneoptera</taxon>
        <taxon>Thysanoptera</taxon>
        <taxon>Terebrantia</taxon>
        <taxon>Thripoidea</taxon>
        <taxon>Thripidae</taxon>
        <taxon>Thrips</taxon>
    </lineage>
</organism>
<dbReference type="RefSeq" id="XP_034231980.1">
    <property type="nucleotide sequence ID" value="XM_034376089.1"/>
</dbReference>
<dbReference type="SUPFAM" id="SSF50156">
    <property type="entry name" value="PDZ domain-like"/>
    <property type="match status" value="1"/>
</dbReference>
<dbReference type="PANTHER" id="PTHR15963:SF5">
    <property type="entry name" value="SHORT SPINDLE 6, ISOFORM A"/>
    <property type="match status" value="1"/>
</dbReference>
<feature type="region of interest" description="Disordered" evidence="3">
    <location>
        <begin position="653"/>
        <end position="695"/>
    </location>
</feature>
<dbReference type="KEGG" id="tpal:117639971"/>
<accession>A0A6P8Y631</accession>
<dbReference type="AlphaFoldDB" id="A0A6P8Y631"/>
<dbReference type="PANTHER" id="PTHR15963">
    <property type="entry name" value="GENERAL RECEPTOR FOR PHOSPHOINOSITIDES 1-ASSOCIATED SCAFFOLD PROTEIN-RELATED"/>
    <property type="match status" value="1"/>
</dbReference>
<dbReference type="OrthoDB" id="10041077at2759"/>
<evidence type="ECO:0000259" key="4">
    <source>
        <dbReference type="PROSITE" id="PS50106"/>
    </source>
</evidence>
<dbReference type="InParanoid" id="A0A6P8Y631"/>
<evidence type="ECO:0000256" key="2">
    <source>
        <dbReference type="ARBA" id="ARBA00022490"/>
    </source>
</evidence>
<feature type="compositionally biased region" description="Polar residues" evidence="3">
    <location>
        <begin position="314"/>
        <end position="336"/>
    </location>
</feature>
<dbReference type="CTD" id="38694"/>
<feature type="compositionally biased region" description="Basic and acidic residues" evidence="3">
    <location>
        <begin position="385"/>
        <end position="397"/>
    </location>
</feature>